<dbReference type="AlphaFoldDB" id="A0A0J8GV70"/>
<evidence type="ECO:0000259" key="1">
    <source>
        <dbReference type="Pfam" id="PF13511"/>
    </source>
</evidence>
<proteinExistence type="predicted"/>
<sequence length="174" mass="19481">MKLKASLLGLLLVIWIPCLSAENVYMYRDSNGVLIFTDQPKDERAKQISVKAKISSFPKYQSKTQTKAVATDSNITPKIKVLQPKSQATIRDNQGNLSIAISLSPVPEYEYNIELLLDGVRINTPTKKLIHHINNVYRGEHELKVNLLDNSGKLLASSEPVTFYMHRTTISGAK</sequence>
<evidence type="ECO:0000313" key="2">
    <source>
        <dbReference type="EMBL" id="KMT64568.1"/>
    </source>
</evidence>
<gene>
    <name evidence="2" type="ORF">XM47_14040</name>
</gene>
<dbReference type="Pfam" id="PF13511">
    <property type="entry name" value="DUF4124"/>
    <property type="match status" value="1"/>
</dbReference>
<reference evidence="2 3" key="1">
    <citation type="submission" date="2015-04" db="EMBL/GenBank/DDBJ databases">
        <title>Draft Genome Sequence of the Novel Agar-Digesting Marine Bacterium Q1.</title>
        <authorList>
            <person name="Li Y."/>
            <person name="Li D."/>
            <person name="Chen G."/>
            <person name="Du Z."/>
        </authorList>
    </citation>
    <scope>NUCLEOTIDE SEQUENCE [LARGE SCALE GENOMIC DNA]</scope>
    <source>
        <strain evidence="2 3">Q1</strain>
    </source>
</reference>
<dbReference type="EMBL" id="LAZL01000023">
    <property type="protein sequence ID" value="KMT64568.1"/>
    <property type="molecule type" value="Genomic_DNA"/>
</dbReference>
<accession>A0A0J8GV70</accession>
<organism evidence="2 3">
    <name type="scientific">Catenovulum maritimum</name>
    <dbReference type="NCBI Taxonomy" id="1513271"/>
    <lineage>
        <taxon>Bacteria</taxon>
        <taxon>Pseudomonadati</taxon>
        <taxon>Pseudomonadota</taxon>
        <taxon>Gammaproteobacteria</taxon>
        <taxon>Alteromonadales</taxon>
        <taxon>Alteromonadaceae</taxon>
        <taxon>Catenovulum</taxon>
    </lineage>
</organism>
<dbReference type="OrthoDB" id="7062774at2"/>
<dbReference type="Proteomes" id="UP000037600">
    <property type="component" value="Unassembled WGS sequence"/>
</dbReference>
<dbReference type="RefSeq" id="WP_048693751.1">
    <property type="nucleotide sequence ID" value="NZ_KQ130496.1"/>
</dbReference>
<keyword evidence="3" id="KW-1185">Reference proteome</keyword>
<comment type="caution">
    <text evidence="2">The sequence shown here is derived from an EMBL/GenBank/DDBJ whole genome shotgun (WGS) entry which is preliminary data.</text>
</comment>
<dbReference type="InterPro" id="IPR025392">
    <property type="entry name" value="DUF4124"/>
</dbReference>
<name>A0A0J8GV70_9ALTE</name>
<evidence type="ECO:0000313" key="3">
    <source>
        <dbReference type="Proteomes" id="UP000037600"/>
    </source>
</evidence>
<dbReference type="STRING" id="1513271.XM47_14040"/>
<protein>
    <recommendedName>
        <fullName evidence="1">DUF4124 domain-containing protein</fullName>
    </recommendedName>
</protein>
<feature type="domain" description="DUF4124" evidence="1">
    <location>
        <begin position="12"/>
        <end position="51"/>
    </location>
</feature>